<comment type="caution">
    <text evidence="2">The sequence shown here is derived from an EMBL/GenBank/DDBJ whole genome shotgun (WGS) entry which is preliminary data.</text>
</comment>
<feature type="region of interest" description="Disordered" evidence="1">
    <location>
        <begin position="35"/>
        <end position="63"/>
    </location>
</feature>
<dbReference type="AlphaFoldDB" id="A0ABD5TTI2"/>
<evidence type="ECO:0000256" key="1">
    <source>
        <dbReference type="SAM" id="MobiDB-lite"/>
    </source>
</evidence>
<accession>A0ABD5TTI2</accession>
<gene>
    <name evidence="2" type="ORF">ACFQEV_02275</name>
</gene>
<reference evidence="2 3" key="1">
    <citation type="journal article" date="2019" name="Int. J. Syst. Evol. Microbiol.">
        <title>The Global Catalogue of Microorganisms (GCM) 10K type strain sequencing project: providing services to taxonomists for standard genome sequencing and annotation.</title>
        <authorList>
            <consortium name="The Broad Institute Genomics Platform"/>
            <consortium name="The Broad Institute Genome Sequencing Center for Infectious Disease"/>
            <person name="Wu L."/>
            <person name="Ma J."/>
        </authorList>
    </citation>
    <scope>NUCLEOTIDE SEQUENCE [LARGE SCALE GENOMIC DNA]</scope>
    <source>
        <strain evidence="2 3">YIM 94188</strain>
    </source>
</reference>
<dbReference type="RefSeq" id="WP_379692334.1">
    <property type="nucleotide sequence ID" value="NZ_JBHSXH010000009.1"/>
</dbReference>
<protein>
    <submittedName>
        <fullName evidence="2">Uncharacterized protein</fullName>
    </submittedName>
</protein>
<dbReference type="Proteomes" id="UP001596408">
    <property type="component" value="Unassembled WGS sequence"/>
</dbReference>
<keyword evidence="3" id="KW-1185">Reference proteome</keyword>
<proteinExistence type="predicted"/>
<evidence type="ECO:0000313" key="2">
    <source>
        <dbReference type="EMBL" id="MFC6823824.1"/>
    </source>
</evidence>
<evidence type="ECO:0000313" key="3">
    <source>
        <dbReference type="Proteomes" id="UP001596408"/>
    </source>
</evidence>
<organism evidence="2 3">
    <name type="scientific">Halopelagius fulvigenes</name>
    <dbReference type="NCBI Taxonomy" id="1198324"/>
    <lineage>
        <taxon>Archaea</taxon>
        <taxon>Methanobacteriati</taxon>
        <taxon>Methanobacteriota</taxon>
        <taxon>Stenosarchaea group</taxon>
        <taxon>Halobacteria</taxon>
        <taxon>Halobacteriales</taxon>
        <taxon>Haloferacaceae</taxon>
    </lineage>
</organism>
<feature type="compositionally biased region" description="Basic and acidic residues" evidence="1">
    <location>
        <begin position="43"/>
        <end position="53"/>
    </location>
</feature>
<dbReference type="EMBL" id="JBHSXH010000009">
    <property type="protein sequence ID" value="MFC6823824.1"/>
    <property type="molecule type" value="Genomic_DNA"/>
</dbReference>
<sequence length="63" mass="6941">MTRETRCLRCSTTFDYDDGECPSCGWSSSEFRERGRYGLSRTTHGEPDADGSERTATGPDADG</sequence>
<name>A0ABD5TTI2_9EURY</name>